<dbReference type="InterPro" id="IPR004710">
    <property type="entry name" value="Bilac:Na_transpt"/>
</dbReference>
<sequence>MRRWANIFTLWYEKYMFIIIPGSLILGFICSQVLLPFVSWTPYLFGYVTLVMALGCGLEHLKKVLKRPAPIVLILFLSHIVAPLVAYVLGSLLFGSHSDYTLGLVLFTSIPLGVSSVLWVGISHGNVALMLALVVLDSALSPIVVPFLIEVFFSAQISFDSMKLMKDLFVIVVLPTLIGVTLYELSGGKLKKMTAPIAIPLSKVGFTSVVILNAAAIAPHIVQLKNDMLVVIPSVIIVVAISYIMGYFGSNLLWKTSREIKVTLSYAAGMRNISLGMVLAMSYFSPKVSVPVVLGIMIQQPLATLFHTCVKRWAPLHKEEEFKMIG</sequence>
<keyword evidence="2 5" id="KW-0812">Transmembrane</keyword>
<protein>
    <submittedName>
        <fullName evidence="6">Bile acid:sodium symporter</fullName>
    </submittedName>
</protein>
<feature type="transmembrane region" description="Helical" evidence="5">
    <location>
        <begin position="100"/>
        <end position="120"/>
    </location>
</feature>
<feature type="transmembrane region" description="Helical" evidence="5">
    <location>
        <begin position="12"/>
        <end position="34"/>
    </location>
</feature>
<evidence type="ECO:0000256" key="4">
    <source>
        <dbReference type="ARBA" id="ARBA00023136"/>
    </source>
</evidence>
<dbReference type="Pfam" id="PF01758">
    <property type="entry name" value="SBF"/>
    <property type="match status" value="1"/>
</dbReference>
<keyword evidence="4 5" id="KW-0472">Membrane</keyword>
<dbReference type="PANTHER" id="PTHR10361">
    <property type="entry name" value="SODIUM-BILE ACID COTRANSPORTER"/>
    <property type="match status" value="1"/>
</dbReference>
<comment type="subcellular location">
    <subcellularLocation>
        <location evidence="1">Membrane</location>
        <topology evidence="1">Multi-pass membrane protein</topology>
    </subcellularLocation>
</comment>
<dbReference type="Gene3D" id="1.20.1530.20">
    <property type="match status" value="1"/>
</dbReference>
<feature type="transmembrane region" description="Helical" evidence="5">
    <location>
        <begin position="197"/>
        <end position="222"/>
    </location>
</feature>
<dbReference type="STRING" id="494026.PGLA_09725"/>
<keyword evidence="7" id="KW-1185">Reference proteome</keyword>
<evidence type="ECO:0000256" key="2">
    <source>
        <dbReference type="ARBA" id="ARBA00022692"/>
    </source>
</evidence>
<feature type="transmembrane region" description="Helical" evidence="5">
    <location>
        <begin position="168"/>
        <end position="185"/>
    </location>
</feature>
<evidence type="ECO:0000313" key="7">
    <source>
        <dbReference type="Proteomes" id="UP000076967"/>
    </source>
</evidence>
<feature type="transmembrane region" description="Helical" evidence="5">
    <location>
        <begin position="228"/>
        <end position="250"/>
    </location>
</feature>
<dbReference type="InterPro" id="IPR038770">
    <property type="entry name" value="Na+/solute_symporter_sf"/>
</dbReference>
<feature type="transmembrane region" description="Helical" evidence="5">
    <location>
        <begin position="70"/>
        <end position="94"/>
    </location>
</feature>
<dbReference type="Proteomes" id="UP000076967">
    <property type="component" value="Unassembled WGS sequence"/>
</dbReference>
<evidence type="ECO:0000313" key="6">
    <source>
        <dbReference type="EMBL" id="OAB43263.1"/>
    </source>
</evidence>
<dbReference type="GO" id="GO:0016020">
    <property type="term" value="C:membrane"/>
    <property type="evidence" value="ECO:0007669"/>
    <property type="project" value="UniProtKB-SubCell"/>
</dbReference>
<keyword evidence="3 5" id="KW-1133">Transmembrane helix</keyword>
<name>A0A162MET0_9BACL</name>
<gene>
    <name evidence="6" type="ORF">PGLA_09725</name>
</gene>
<feature type="transmembrane region" description="Helical" evidence="5">
    <location>
        <begin position="40"/>
        <end position="58"/>
    </location>
</feature>
<dbReference type="PANTHER" id="PTHR10361:SF28">
    <property type="entry name" value="P3 PROTEIN-RELATED"/>
    <property type="match status" value="1"/>
</dbReference>
<reference evidence="6 7" key="1">
    <citation type="submission" date="2016-03" db="EMBL/GenBank/DDBJ databases">
        <title>Draft genome sequence of Paenibacillus glacialis DSM 22343.</title>
        <authorList>
            <person name="Shin S.-K."/>
            <person name="Yi H."/>
        </authorList>
    </citation>
    <scope>NUCLEOTIDE SEQUENCE [LARGE SCALE GENOMIC DNA]</scope>
    <source>
        <strain evidence="6 7">DSM 22343</strain>
    </source>
</reference>
<organism evidence="6 7">
    <name type="scientific">Paenibacillus glacialis</name>
    <dbReference type="NCBI Taxonomy" id="494026"/>
    <lineage>
        <taxon>Bacteria</taxon>
        <taxon>Bacillati</taxon>
        <taxon>Bacillota</taxon>
        <taxon>Bacilli</taxon>
        <taxon>Bacillales</taxon>
        <taxon>Paenibacillaceae</taxon>
        <taxon>Paenibacillus</taxon>
    </lineage>
</organism>
<proteinExistence type="predicted"/>
<feature type="transmembrane region" description="Helical" evidence="5">
    <location>
        <begin position="127"/>
        <end position="148"/>
    </location>
</feature>
<accession>A0A162MET0</accession>
<evidence type="ECO:0000256" key="1">
    <source>
        <dbReference type="ARBA" id="ARBA00004141"/>
    </source>
</evidence>
<evidence type="ECO:0000256" key="5">
    <source>
        <dbReference type="SAM" id="Phobius"/>
    </source>
</evidence>
<comment type="caution">
    <text evidence="6">The sequence shown here is derived from an EMBL/GenBank/DDBJ whole genome shotgun (WGS) entry which is preliminary data.</text>
</comment>
<evidence type="ECO:0000256" key="3">
    <source>
        <dbReference type="ARBA" id="ARBA00022989"/>
    </source>
</evidence>
<dbReference type="EMBL" id="LVJH01000016">
    <property type="protein sequence ID" value="OAB43263.1"/>
    <property type="molecule type" value="Genomic_DNA"/>
</dbReference>
<dbReference type="InterPro" id="IPR002657">
    <property type="entry name" value="BilAc:Na_symport/Acr3"/>
</dbReference>
<dbReference type="RefSeq" id="WP_068532044.1">
    <property type="nucleotide sequence ID" value="NZ_LVJH01000016.1"/>
</dbReference>
<dbReference type="AlphaFoldDB" id="A0A162MET0"/>